<dbReference type="PANTHER" id="PTHR47657">
    <property type="entry name" value="STEROL REGULATORY ELEMENT-BINDING PROTEIN ECM22"/>
    <property type="match status" value="1"/>
</dbReference>
<protein>
    <submittedName>
        <fullName evidence="1">Uncharacterized protein</fullName>
    </submittedName>
</protein>
<dbReference type="GO" id="GO:0000981">
    <property type="term" value="F:DNA-binding transcription factor activity, RNA polymerase II-specific"/>
    <property type="evidence" value="ECO:0007669"/>
    <property type="project" value="TreeGrafter"/>
</dbReference>
<dbReference type="Proteomes" id="UP000566819">
    <property type="component" value="Unassembled WGS sequence"/>
</dbReference>
<evidence type="ECO:0000313" key="1">
    <source>
        <dbReference type="EMBL" id="KAF4634442.1"/>
    </source>
</evidence>
<proteinExistence type="predicted"/>
<dbReference type="PANTHER" id="PTHR47657:SF14">
    <property type="entry name" value="ZN(2)-C6 FUNGAL-TYPE DOMAIN-CONTAINING PROTEIN"/>
    <property type="match status" value="1"/>
</dbReference>
<evidence type="ECO:0000313" key="2">
    <source>
        <dbReference type="Proteomes" id="UP000566819"/>
    </source>
</evidence>
<gene>
    <name evidence="1" type="ORF">G7Y89_g3665</name>
</gene>
<dbReference type="InterPro" id="IPR052400">
    <property type="entry name" value="Zn2-C6_fungal_TF"/>
</dbReference>
<sequence>MLRAIVEHKNQVRKGITAENADVVFATSSIIAFHVQSGHHVSAVEEEHNALTHWFQSWDGVRTILRACWDHLMANEIKELILSETAMEYLGFIKEEPEEAKKSQPFNFLLEDLDTTSVDTETVLAYSTSVDALNRIFREVGGMHVMKFTAIVCKRFVNLVGERDPRAFTIVGYFLMLLKKLDRVWWLQGAAERDFRFVMKSLSEEWKSRMAWAASEIEGGTTLDERAISC</sequence>
<dbReference type="EMBL" id="JAAMPI010000185">
    <property type="protein sequence ID" value="KAF4634442.1"/>
    <property type="molecule type" value="Genomic_DNA"/>
</dbReference>
<reference evidence="1 2" key="1">
    <citation type="submission" date="2020-03" db="EMBL/GenBank/DDBJ databases">
        <title>Draft Genome Sequence of Cudoniella acicularis.</title>
        <authorList>
            <person name="Buettner E."/>
            <person name="Kellner H."/>
        </authorList>
    </citation>
    <scope>NUCLEOTIDE SEQUENCE [LARGE SCALE GENOMIC DNA]</scope>
    <source>
        <strain evidence="1 2">DSM 108380</strain>
    </source>
</reference>
<dbReference type="OrthoDB" id="416217at2759"/>
<keyword evidence="2" id="KW-1185">Reference proteome</keyword>
<dbReference type="AlphaFoldDB" id="A0A8H4RQX6"/>
<comment type="caution">
    <text evidence="1">The sequence shown here is derived from an EMBL/GenBank/DDBJ whole genome shotgun (WGS) entry which is preliminary data.</text>
</comment>
<organism evidence="1 2">
    <name type="scientific">Cudoniella acicularis</name>
    <dbReference type="NCBI Taxonomy" id="354080"/>
    <lineage>
        <taxon>Eukaryota</taxon>
        <taxon>Fungi</taxon>
        <taxon>Dikarya</taxon>
        <taxon>Ascomycota</taxon>
        <taxon>Pezizomycotina</taxon>
        <taxon>Leotiomycetes</taxon>
        <taxon>Helotiales</taxon>
        <taxon>Tricladiaceae</taxon>
        <taxon>Cudoniella</taxon>
    </lineage>
</organism>
<name>A0A8H4RQX6_9HELO</name>
<accession>A0A8H4RQX6</accession>